<feature type="transmembrane region" description="Helical" evidence="7">
    <location>
        <begin position="134"/>
        <end position="157"/>
    </location>
</feature>
<keyword evidence="4 7" id="KW-1133">Transmembrane helix</keyword>
<proteinExistence type="inferred from homology"/>
<feature type="transmembrane region" description="Helical" evidence="7">
    <location>
        <begin position="163"/>
        <end position="182"/>
    </location>
</feature>
<evidence type="ECO:0000256" key="3">
    <source>
        <dbReference type="ARBA" id="ARBA00022692"/>
    </source>
</evidence>
<dbReference type="Proteomes" id="UP000190831">
    <property type="component" value="Chromosome E"/>
</dbReference>
<feature type="transmembrane region" description="Helical" evidence="7">
    <location>
        <begin position="423"/>
        <end position="445"/>
    </location>
</feature>
<evidence type="ECO:0000313" key="8">
    <source>
        <dbReference type="EMBL" id="SCW01686.1"/>
    </source>
</evidence>
<feature type="transmembrane region" description="Helical" evidence="7">
    <location>
        <begin position="253"/>
        <end position="270"/>
    </location>
</feature>
<keyword evidence="9" id="KW-1185">Reference proteome</keyword>
<dbReference type="AlphaFoldDB" id="A0A1G4MCY4"/>
<dbReference type="InterPro" id="IPR038377">
    <property type="entry name" value="Na/Glc_symporter_sf"/>
</dbReference>
<evidence type="ECO:0000256" key="5">
    <source>
        <dbReference type="ARBA" id="ARBA00023136"/>
    </source>
</evidence>
<feature type="transmembrane region" description="Helical" evidence="7">
    <location>
        <begin position="457"/>
        <end position="476"/>
    </location>
</feature>
<dbReference type="CDD" id="cd11476">
    <property type="entry name" value="SLC5sbd_DUR3"/>
    <property type="match status" value="1"/>
</dbReference>
<accession>A0A1G4MCY4</accession>
<dbReference type="PANTHER" id="PTHR46154">
    <property type="match status" value="1"/>
</dbReference>
<feature type="transmembrane region" description="Helical" evidence="7">
    <location>
        <begin position="88"/>
        <end position="105"/>
    </location>
</feature>
<comment type="subcellular location">
    <subcellularLocation>
        <location evidence="1">Membrane</location>
        <topology evidence="1">Multi-pass membrane protein</topology>
    </subcellularLocation>
</comment>
<feature type="transmembrane region" description="Helical" evidence="7">
    <location>
        <begin position="350"/>
        <end position="379"/>
    </location>
</feature>
<dbReference type="PANTHER" id="PTHR46154:SF2">
    <property type="entry name" value="SOLUTE SYMPORTER FAMILY TRANSPORTER (AFU_ORTHOLOGUE AFUA_6G03200)"/>
    <property type="match status" value="1"/>
</dbReference>
<feature type="transmembrane region" description="Helical" evidence="7">
    <location>
        <begin position="194"/>
        <end position="212"/>
    </location>
</feature>
<gene>
    <name evidence="8" type="ORF">LAFE_0E05072G</name>
</gene>
<dbReference type="InterPro" id="IPR001734">
    <property type="entry name" value="Na/solute_symporter"/>
</dbReference>
<evidence type="ECO:0000256" key="4">
    <source>
        <dbReference type="ARBA" id="ARBA00022989"/>
    </source>
</evidence>
<evidence type="ECO:0000256" key="1">
    <source>
        <dbReference type="ARBA" id="ARBA00004141"/>
    </source>
</evidence>
<feature type="transmembrane region" description="Helical" evidence="7">
    <location>
        <begin position="610"/>
        <end position="629"/>
    </location>
</feature>
<dbReference type="GO" id="GO:0015204">
    <property type="term" value="F:urea transmembrane transporter activity"/>
    <property type="evidence" value="ECO:0007669"/>
    <property type="project" value="InterPro"/>
</dbReference>
<feature type="transmembrane region" description="Helical" evidence="7">
    <location>
        <begin position="12"/>
        <end position="31"/>
    </location>
</feature>
<keyword evidence="5 7" id="KW-0472">Membrane</keyword>
<comment type="similarity">
    <text evidence="2 6">Belongs to the sodium:solute symporter (SSF) (TC 2.A.21) family.</text>
</comment>
<protein>
    <submittedName>
        <fullName evidence="8">LAFE_0E05072g1_1</fullName>
    </submittedName>
</protein>
<feature type="transmembrane region" description="Helical" evidence="7">
    <location>
        <begin position="52"/>
        <end position="76"/>
    </location>
</feature>
<dbReference type="OMA" id="SMGWLFN"/>
<dbReference type="OrthoDB" id="6132759at2759"/>
<dbReference type="Gene3D" id="1.20.1730.10">
    <property type="entry name" value="Sodium/glucose cotransporter"/>
    <property type="match status" value="1"/>
</dbReference>
<dbReference type="GO" id="GO:0005886">
    <property type="term" value="C:plasma membrane"/>
    <property type="evidence" value="ECO:0007669"/>
    <property type="project" value="TreeGrafter"/>
</dbReference>
<name>A0A1G4MCY4_LACFM</name>
<dbReference type="EMBL" id="LT598488">
    <property type="protein sequence ID" value="SCW01686.1"/>
    <property type="molecule type" value="Genomic_DNA"/>
</dbReference>
<evidence type="ECO:0000313" key="9">
    <source>
        <dbReference type="Proteomes" id="UP000190831"/>
    </source>
</evidence>
<feature type="transmembrane region" description="Helical" evidence="7">
    <location>
        <begin position="488"/>
        <end position="512"/>
    </location>
</feature>
<feature type="transmembrane region" description="Helical" evidence="7">
    <location>
        <begin position="400"/>
        <end position="417"/>
    </location>
</feature>
<evidence type="ECO:0000256" key="2">
    <source>
        <dbReference type="ARBA" id="ARBA00006434"/>
    </source>
</evidence>
<dbReference type="STRING" id="4955.A0A1G4MCY4"/>
<dbReference type="InterPro" id="IPR031155">
    <property type="entry name" value="DUR"/>
</dbReference>
<organism evidence="8 9">
    <name type="scientific">Lachancea fermentati</name>
    <name type="common">Zygosaccharomyces fermentati</name>
    <dbReference type="NCBI Taxonomy" id="4955"/>
    <lineage>
        <taxon>Eukaryota</taxon>
        <taxon>Fungi</taxon>
        <taxon>Dikarya</taxon>
        <taxon>Ascomycota</taxon>
        <taxon>Saccharomycotina</taxon>
        <taxon>Saccharomycetes</taxon>
        <taxon>Saccharomycetales</taxon>
        <taxon>Saccharomycetaceae</taxon>
        <taxon>Lachancea</taxon>
    </lineage>
</organism>
<dbReference type="PROSITE" id="PS50283">
    <property type="entry name" value="NA_SOLUT_SYMP_3"/>
    <property type="match status" value="1"/>
</dbReference>
<reference evidence="9" key="1">
    <citation type="submission" date="2016-03" db="EMBL/GenBank/DDBJ databases">
        <authorList>
            <person name="Devillers H."/>
        </authorList>
    </citation>
    <scope>NUCLEOTIDE SEQUENCE [LARGE SCALE GENOMIC DNA]</scope>
</reference>
<feature type="transmembrane region" description="Helical" evidence="7">
    <location>
        <begin position="641"/>
        <end position="666"/>
    </location>
</feature>
<evidence type="ECO:0000256" key="7">
    <source>
        <dbReference type="SAM" id="Phobius"/>
    </source>
</evidence>
<sequence length="689" mass="74833">MEPILSEGTGYGIVIGLGAFFAILMNIVTFIQNKYFVHKSSHADEFTAASRNVPLGLMVVSIVSSWCWSLTLLQSATESYTYGISGSYFYAIGGFIQVSVFSIVASKVKANANLVTTFPEAGYLRFGTAGHLSFLWSGIVCNTIVSACILLGGAAVLNAVTGMNMYAGLYLFPLVCAVYVYFGGLRATFISDASHTFPLLVFLIVFVFYIYAGGSDVVGSPGKMWDLLNEVAHHSPVSDNYHGSYLTFRSKEGGIFLFISIITGFGLVVLDQAYWSRAIAAQPLKTSKAYFIGAVTWFVIPWTMGLCLGLGAKACSLQPGFPQLTEAEVSSGLAAVATASHLLGRAGATMITLMIFLSVTASFSGELIATSTLLSYDVYKRYLKKDATPHQVLIASKISVFIWAIFAGSIASIFNAVGISMGWLFNFLGCATASGVFPVALTFTWNRLNKWGAVSGSVLGMLLAIMVWLITCKAYLGEITVDNLSNRWVSFAGNASALALGGIFSIGFSLIWPDNFDWNDIRNKTILAERPSVSSVEEDKGVTEEKEVYEVKSVKAPQDSDRSNLSVDDVNVNSSLSDGRSGLIDEESRNVDLPEVEDIPIEKLQKQFKFFTKLSVSCAIILAVLIPIPQIAAPYVYSKPFFTFVIAANIIWLFGTFFVCVILPVFESRKFIGKLFLRIFGKGKYTSNS</sequence>
<dbReference type="Pfam" id="PF00474">
    <property type="entry name" value="SSF"/>
    <property type="match status" value="1"/>
</dbReference>
<evidence type="ECO:0000256" key="6">
    <source>
        <dbReference type="RuleBase" id="RU362091"/>
    </source>
</evidence>
<keyword evidence="3 7" id="KW-0812">Transmembrane</keyword>
<feature type="transmembrane region" description="Helical" evidence="7">
    <location>
        <begin position="290"/>
        <end position="312"/>
    </location>
</feature>